<dbReference type="InParanoid" id="A9TUU8"/>
<reference evidence="1 3" key="2">
    <citation type="journal article" date="2018" name="Plant J.">
        <title>The Physcomitrella patens chromosome-scale assembly reveals moss genome structure and evolution.</title>
        <authorList>
            <person name="Lang D."/>
            <person name="Ullrich K.K."/>
            <person name="Murat F."/>
            <person name="Fuchs J."/>
            <person name="Jenkins J."/>
            <person name="Haas F.B."/>
            <person name="Piednoel M."/>
            <person name="Gundlach H."/>
            <person name="Van Bel M."/>
            <person name="Meyberg R."/>
            <person name="Vives C."/>
            <person name="Morata J."/>
            <person name="Symeonidi A."/>
            <person name="Hiss M."/>
            <person name="Muchero W."/>
            <person name="Kamisugi Y."/>
            <person name="Saleh O."/>
            <person name="Blanc G."/>
            <person name="Decker E.L."/>
            <person name="van Gessel N."/>
            <person name="Grimwood J."/>
            <person name="Hayes R.D."/>
            <person name="Graham S.W."/>
            <person name="Gunter L.E."/>
            <person name="McDaniel S.F."/>
            <person name="Hoernstein S.N.W."/>
            <person name="Larsson A."/>
            <person name="Li F.W."/>
            <person name="Perroud P.F."/>
            <person name="Phillips J."/>
            <person name="Ranjan P."/>
            <person name="Rokshar D.S."/>
            <person name="Rothfels C.J."/>
            <person name="Schneider L."/>
            <person name="Shu S."/>
            <person name="Stevenson D.W."/>
            <person name="Thummler F."/>
            <person name="Tillich M."/>
            <person name="Villarreal Aguilar J.C."/>
            <person name="Widiez T."/>
            <person name="Wong G.K."/>
            <person name="Wymore A."/>
            <person name="Zhang Y."/>
            <person name="Zimmer A.D."/>
            <person name="Quatrano R.S."/>
            <person name="Mayer K.F.X."/>
            <person name="Goodstein D."/>
            <person name="Casacuberta J.M."/>
            <person name="Vandepoele K."/>
            <person name="Reski R."/>
            <person name="Cuming A.C."/>
            <person name="Tuskan G.A."/>
            <person name="Maumus F."/>
            <person name="Salse J."/>
            <person name="Schmutz J."/>
            <person name="Rensing S.A."/>
        </authorList>
    </citation>
    <scope>NUCLEOTIDE SEQUENCE [LARGE SCALE GENOMIC DNA]</scope>
    <source>
        <strain evidence="2 3">cv. Gransden 2004</strain>
    </source>
</reference>
<name>A9TUU8_PHYPA</name>
<organism evidence="1">
    <name type="scientific">Physcomitrium patens</name>
    <name type="common">Spreading-leaved earth moss</name>
    <name type="synonym">Physcomitrella patens</name>
    <dbReference type="NCBI Taxonomy" id="3218"/>
    <lineage>
        <taxon>Eukaryota</taxon>
        <taxon>Viridiplantae</taxon>
        <taxon>Streptophyta</taxon>
        <taxon>Embryophyta</taxon>
        <taxon>Bryophyta</taxon>
        <taxon>Bryophytina</taxon>
        <taxon>Bryopsida</taxon>
        <taxon>Funariidae</taxon>
        <taxon>Funariales</taxon>
        <taxon>Funariaceae</taxon>
        <taxon>Physcomitrium</taxon>
    </lineage>
</organism>
<evidence type="ECO:0000313" key="2">
    <source>
        <dbReference type="EnsemblPlants" id="PAC:32983214.CDS.1"/>
    </source>
</evidence>
<accession>A9TUU8</accession>
<dbReference type="HOGENOM" id="CLU_1899740_0_0_1"/>
<gene>
    <name evidence="1" type="ORF">PHYPA_023279</name>
</gene>
<evidence type="ECO:0000313" key="1">
    <source>
        <dbReference type="EMBL" id="PNR35379.1"/>
    </source>
</evidence>
<sequence length="134" mass="14823">MVLIDKFKQRIWLGAHVKLGGLASHEAASITPFLSSRKVGRALPRKKIESAQTSRCDCEPFSFSLFLMGNLDSQDPIEIIGRLEQQETMIGFSASTHTLGFRNINQAYSHPRRTSELCVKVSQQSVIGVTSTEG</sequence>
<dbReference type="Gramene" id="Pp3c18_18119V3.1">
    <property type="protein sequence ID" value="PAC:32983214.CDS.1"/>
    <property type="gene ID" value="Pp3c18_18119"/>
</dbReference>
<dbReference type="EMBL" id="ABEU02000018">
    <property type="protein sequence ID" value="PNR35379.1"/>
    <property type="molecule type" value="Genomic_DNA"/>
</dbReference>
<reference evidence="2" key="3">
    <citation type="submission" date="2020-12" db="UniProtKB">
        <authorList>
            <consortium name="EnsemblPlants"/>
        </authorList>
    </citation>
    <scope>IDENTIFICATION</scope>
</reference>
<protein>
    <submittedName>
        <fullName evidence="1 2">Uncharacterized protein</fullName>
    </submittedName>
</protein>
<proteinExistence type="predicted"/>
<dbReference type="EnsemblPlants" id="Pp3c18_18119V3.1">
    <property type="protein sequence ID" value="PAC:32983214.CDS.1"/>
    <property type="gene ID" value="Pp3c18_18119"/>
</dbReference>
<dbReference type="AlphaFoldDB" id="A9TUU8"/>
<reference evidence="1 3" key="1">
    <citation type="journal article" date="2008" name="Science">
        <title>The Physcomitrella genome reveals evolutionary insights into the conquest of land by plants.</title>
        <authorList>
            <person name="Rensing S."/>
            <person name="Lang D."/>
            <person name="Zimmer A."/>
            <person name="Terry A."/>
            <person name="Salamov A."/>
            <person name="Shapiro H."/>
            <person name="Nishiyama T."/>
            <person name="Perroud P.-F."/>
            <person name="Lindquist E."/>
            <person name="Kamisugi Y."/>
            <person name="Tanahashi T."/>
            <person name="Sakakibara K."/>
            <person name="Fujita T."/>
            <person name="Oishi K."/>
            <person name="Shin-I T."/>
            <person name="Kuroki Y."/>
            <person name="Toyoda A."/>
            <person name="Suzuki Y."/>
            <person name="Hashimoto A."/>
            <person name="Yamaguchi K."/>
            <person name="Sugano A."/>
            <person name="Kohara Y."/>
            <person name="Fujiyama A."/>
            <person name="Anterola A."/>
            <person name="Aoki S."/>
            <person name="Ashton N."/>
            <person name="Barbazuk W.B."/>
            <person name="Barker E."/>
            <person name="Bennetzen J."/>
            <person name="Bezanilla M."/>
            <person name="Blankenship R."/>
            <person name="Cho S.H."/>
            <person name="Dutcher S."/>
            <person name="Estelle M."/>
            <person name="Fawcett J.A."/>
            <person name="Gundlach H."/>
            <person name="Hanada K."/>
            <person name="Heyl A."/>
            <person name="Hicks K.A."/>
            <person name="Hugh J."/>
            <person name="Lohr M."/>
            <person name="Mayer K."/>
            <person name="Melkozernov A."/>
            <person name="Murata T."/>
            <person name="Nelson D."/>
            <person name="Pils B."/>
            <person name="Prigge M."/>
            <person name="Reiss B."/>
            <person name="Renner T."/>
            <person name="Rombauts S."/>
            <person name="Rushton P."/>
            <person name="Sanderfoot A."/>
            <person name="Schween G."/>
            <person name="Shiu S.-H."/>
            <person name="Stueber K."/>
            <person name="Theodoulou F.L."/>
            <person name="Tu H."/>
            <person name="Van de Peer Y."/>
            <person name="Verrier P.J."/>
            <person name="Waters E."/>
            <person name="Wood A."/>
            <person name="Yang L."/>
            <person name="Cove D."/>
            <person name="Cuming A."/>
            <person name="Hasebe M."/>
            <person name="Lucas S."/>
            <person name="Mishler D.B."/>
            <person name="Reski R."/>
            <person name="Grigoriev I."/>
            <person name="Quatrano R.S."/>
            <person name="Boore J.L."/>
        </authorList>
    </citation>
    <scope>NUCLEOTIDE SEQUENCE [LARGE SCALE GENOMIC DNA]</scope>
    <source>
        <strain evidence="2 3">cv. Gransden 2004</strain>
    </source>
</reference>
<dbReference type="Proteomes" id="UP000006727">
    <property type="component" value="Chromosome 18"/>
</dbReference>
<dbReference type="PaxDb" id="3218-PP1S328_58V6.1"/>
<keyword evidence="3" id="KW-1185">Reference proteome</keyword>
<evidence type="ECO:0000313" key="3">
    <source>
        <dbReference type="Proteomes" id="UP000006727"/>
    </source>
</evidence>